<proteinExistence type="predicted"/>
<protein>
    <submittedName>
        <fullName evidence="6">Ubiquitin-conjugating enzyme/RWD-like protein</fullName>
    </submittedName>
</protein>
<evidence type="ECO:0000256" key="4">
    <source>
        <dbReference type="ARBA" id="ARBA00023027"/>
    </source>
</evidence>
<dbReference type="FunFam" id="3.10.110.10:FF:000107">
    <property type="entry name" value="Ubiquitin conjugating enzyme, putative"/>
    <property type="match status" value="1"/>
</dbReference>
<keyword evidence="1" id="KW-0328">Glycosyltransferase</keyword>
<evidence type="ECO:0000256" key="3">
    <source>
        <dbReference type="ARBA" id="ARBA00022695"/>
    </source>
</evidence>
<dbReference type="InterPro" id="IPR051838">
    <property type="entry name" value="ARTD_PARP"/>
</dbReference>
<reference evidence="6 7" key="1">
    <citation type="journal article" date="2016" name="Genome Biol. Evol.">
        <title>Divergent and convergent evolution of fungal pathogenicity.</title>
        <authorList>
            <person name="Shang Y."/>
            <person name="Xiao G."/>
            <person name="Zheng P."/>
            <person name="Cen K."/>
            <person name="Zhan S."/>
            <person name="Wang C."/>
        </authorList>
    </citation>
    <scope>NUCLEOTIDE SEQUENCE [LARGE SCALE GENOMIC DNA]</scope>
    <source>
        <strain evidence="6 7">RCEF 2490</strain>
    </source>
</reference>
<dbReference type="SUPFAM" id="SSF54495">
    <property type="entry name" value="UBC-like"/>
    <property type="match status" value="1"/>
</dbReference>
<sequence length="1187" mass="132238">MSTRAFLADLADAQAQRFDDISGLRRGDSDGEICFEYFRSDVLAEPLEIQILATDVASYPGGSAFIVFTSSDACDDDIVAHLERISASTNGCRVQKVIGIVTTRLRNLLLYDEYGNNDEDSEEETVAVDGADDEYFDLHEGREPGLVVSVEKGCALKNAQRLHKDLMAARSAGFSIGIFANEIRKPVGIVSLSWRVSQLGISLAAMSAWGLDPSGYLVLLIKCTGLYPNLKACLNSAGRDCGLKFRFGQSHVPKPSLTSAKMAFSNKPEMGQGARSGQEVETDDQMHGENTFTPTYMSKTIDALLENHFFRLLSVRRRRESSWDEAQEYLAKLEGRSCPATTDSSTATMAPSQDIFASTLALSVLQEDHAMKDENDISIPLVAMEFALRRLCRCTEYCMVCHQRLRHDFEALKPYVCTSALCLYQYLSLNLGPNVEHEIVTSPYVVDMLISFFYAALVGGDAGQCPDGLALKVPCLARKASVAHIACDLPSRIFRVPLSGLSPHPQNLKIREGDWFFLVIKVSDGFERHTCWVEKQFESGVYAFVSVETYSYPDLTEDVGIKYDEADKEVLASGEFKSDQSVWRFARLYPFCFDPDDMERNDKVLGLLTLLNALPSVLEMRTYLGRASSRDLKSWQRLNPSSRSLLCWIIASNTSYLVQDTPVPMKDQEDSGNDVEAEPESGAIKGLEKSWMQFRFAQGSPQKEAKFLKIIDDMRNVDAGVQECPSLFAWHGSSLGNWHGIVREGLDFQKIINGRAFGDGVYFSQDMSVSRTYLRRWQIPVQGVSAVWRNSVLNVNVAISICEIVNRPQEFVSCSPHFVVDKTDWIQCRYLLLEVNPSAEARRQPLFVPSAVDCIGYVNQDPSYVIRGERGKPLEIPRRATTARHYWKAEDRPSEMSVVLSRGETGDDMGEFTLGDDPALLVDLIEESEGDTGRQKRHRIMTPTEANVELGSPQPVAKLQRSCRDGDVRALVTGSPPVISAFRPGALDLSSLPQLPFPDWATSSQTALRALSREIKELQKIQSKQSMTELGWYLDTSKVTNLFQWIIELHSFDADLPLAKDMDQRGCRSIVLEVRFTSSFPISPPFVRVIRPRFLPFSQGGGGHVTAGGAICSEMLTNSGWSPAMSMEKVFLQIRLGLCDTERPARLEKVSSLSQDYGFREAIDAYRRAALAHGWSVPEGFDSIWSG</sequence>
<dbReference type="InterPro" id="IPR012317">
    <property type="entry name" value="Poly(ADP-ribose)pol_cat_dom"/>
</dbReference>
<keyword evidence="4" id="KW-0520">NAD</keyword>
<dbReference type="InterPro" id="IPR016135">
    <property type="entry name" value="UBQ-conjugating_enzyme/RWD"/>
</dbReference>
<dbReference type="Pfam" id="PF00644">
    <property type="entry name" value="PARP"/>
    <property type="match status" value="1"/>
</dbReference>
<evidence type="ECO:0000313" key="7">
    <source>
        <dbReference type="Proteomes" id="UP000078544"/>
    </source>
</evidence>
<evidence type="ECO:0000313" key="6">
    <source>
        <dbReference type="EMBL" id="OAA32645.1"/>
    </source>
</evidence>
<dbReference type="EMBL" id="AZGY01000001">
    <property type="protein sequence ID" value="OAA32645.1"/>
    <property type="molecule type" value="Genomic_DNA"/>
</dbReference>
<dbReference type="Proteomes" id="UP000078544">
    <property type="component" value="Unassembled WGS sequence"/>
</dbReference>
<keyword evidence="2" id="KW-0808">Transferase</keyword>
<feature type="domain" description="UBC core" evidence="5">
    <location>
        <begin position="1006"/>
        <end position="1179"/>
    </location>
</feature>
<dbReference type="STRING" id="1081109.A0A166RM07"/>
<dbReference type="CDD" id="cd23802">
    <property type="entry name" value="UBCc_UBE2Q"/>
    <property type="match status" value="1"/>
</dbReference>
<dbReference type="PROSITE" id="PS50127">
    <property type="entry name" value="UBC_2"/>
    <property type="match status" value="1"/>
</dbReference>
<dbReference type="AlphaFoldDB" id="A0A166RM07"/>
<name>A0A166RM07_9HYPO</name>
<dbReference type="InterPro" id="IPR000608">
    <property type="entry name" value="UBC"/>
</dbReference>
<dbReference type="GO" id="GO:0016779">
    <property type="term" value="F:nucleotidyltransferase activity"/>
    <property type="evidence" value="ECO:0007669"/>
    <property type="project" value="UniProtKB-KW"/>
</dbReference>
<evidence type="ECO:0000256" key="2">
    <source>
        <dbReference type="ARBA" id="ARBA00022679"/>
    </source>
</evidence>
<dbReference type="GO" id="GO:0003950">
    <property type="term" value="F:NAD+ poly-ADP-ribosyltransferase activity"/>
    <property type="evidence" value="ECO:0007669"/>
    <property type="project" value="InterPro"/>
</dbReference>
<comment type="caution">
    <text evidence="6">The sequence shown here is derived from an EMBL/GenBank/DDBJ whole genome shotgun (WGS) entry which is preliminary data.</text>
</comment>
<dbReference type="Pfam" id="PF00179">
    <property type="entry name" value="UQ_con"/>
    <property type="match status" value="1"/>
</dbReference>
<keyword evidence="7" id="KW-1185">Reference proteome</keyword>
<dbReference type="SMART" id="SM00212">
    <property type="entry name" value="UBCc"/>
    <property type="match status" value="1"/>
</dbReference>
<dbReference type="PANTHER" id="PTHR21328">
    <property type="entry name" value="POLY ADP-RIBOSE POLYMERASE FAMILY, MEMBER PARP"/>
    <property type="match status" value="1"/>
</dbReference>
<evidence type="ECO:0000256" key="1">
    <source>
        <dbReference type="ARBA" id="ARBA00022676"/>
    </source>
</evidence>
<gene>
    <name evidence="6" type="ORF">AAL_00110</name>
</gene>
<dbReference type="OrthoDB" id="109543at2759"/>
<organism evidence="6 7">
    <name type="scientific">Moelleriella libera RCEF 2490</name>
    <dbReference type="NCBI Taxonomy" id="1081109"/>
    <lineage>
        <taxon>Eukaryota</taxon>
        <taxon>Fungi</taxon>
        <taxon>Dikarya</taxon>
        <taxon>Ascomycota</taxon>
        <taxon>Pezizomycotina</taxon>
        <taxon>Sordariomycetes</taxon>
        <taxon>Hypocreomycetidae</taxon>
        <taxon>Hypocreales</taxon>
        <taxon>Clavicipitaceae</taxon>
        <taxon>Moelleriella</taxon>
    </lineage>
</organism>
<accession>A0A166RM07</accession>
<dbReference type="SUPFAM" id="SSF56399">
    <property type="entry name" value="ADP-ribosylation"/>
    <property type="match status" value="1"/>
</dbReference>
<evidence type="ECO:0000259" key="5">
    <source>
        <dbReference type="PROSITE" id="PS50127"/>
    </source>
</evidence>
<keyword evidence="3" id="KW-0548">Nucleotidyltransferase</keyword>
<dbReference type="Gene3D" id="3.10.110.10">
    <property type="entry name" value="Ubiquitin Conjugating Enzyme"/>
    <property type="match status" value="1"/>
</dbReference>
<dbReference type="Gene3D" id="3.90.228.10">
    <property type="match status" value="1"/>
</dbReference>